<evidence type="ECO:0000313" key="2">
    <source>
        <dbReference type="EMBL" id="MBB6646318.1"/>
    </source>
</evidence>
<feature type="compositionally biased region" description="Low complexity" evidence="1">
    <location>
        <begin position="423"/>
        <end position="436"/>
    </location>
</feature>
<evidence type="ECO:0000256" key="1">
    <source>
        <dbReference type="SAM" id="MobiDB-lite"/>
    </source>
</evidence>
<reference evidence="2 3" key="1">
    <citation type="submission" date="2020-08" db="EMBL/GenBank/DDBJ databases">
        <authorList>
            <person name="Seo M.-J."/>
        </authorList>
    </citation>
    <scope>NUCLEOTIDE SEQUENCE [LARGE SCALE GENOMIC DNA]</scope>
    <source>
        <strain evidence="2 3">MBLA0160</strain>
    </source>
</reference>
<protein>
    <submittedName>
        <fullName evidence="2">Uncharacterized protein</fullName>
    </submittedName>
</protein>
<dbReference type="Proteomes" id="UP000546257">
    <property type="component" value="Unassembled WGS sequence"/>
</dbReference>
<proteinExistence type="predicted"/>
<evidence type="ECO:0000313" key="3">
    <source>
        <dbReference type="Proteomes" id="UP000546257"/>
    </source>
</evidence>
<feature type="compositionally biased region" description="Acidic residues" evidence="1">
    <location>
        <begin position="355"/>
        <end position="364"/>
    </location>
</feature>
<organism evidence="2 3">
    <name type="scientific">Halobellus ruber</name>
    <dbReference type="NCBI Taxonomy" id="2761102"/>
    <lineage>
        <taxon>Archaea</taxon>
        <taxon>Methanobacteriati</taxon>
        <taxon>Methanobacteriota</taxon>
        <taxon>Stenosarchaea group</taxon>
        <taxon>Halobacteria</taxon>
        <taxon>Halobacteriales</taxon>
        <taxon>Haloferacaceae</taxon>
        <taxon>Halobellus</taxon>
    </lineage>
</organism>
<keyword evidence="3" id="KW-1185">Reference proteome</keyword>
<feature type="compositionally biased region" description="Acidic residues" evidence="1">
    <location>
        <begin position="376"/>
        <end position="422"/>
    </location>
</feature>
<feature type="compositionally biased region" description="Low complexity" evidence="1">
    <location>
        <begin position="365"/>
        <end position="375"/>
    </location>
</feature>
<name>A0A7J9SHX0_9EURY</name>
<accession>A0A7J9SHX0</accession>
<sequence>MVVALVGMLAIPMAATAATDLAVDVEQDPDTGEAVVTVVDNGTAVENATVTVASASNYTGNGTYGTDANGTVVLPEPTETVSVTVNASGDNVTASTQTELVPREDSLDVTANQSADGSTTVTVTRYDEPVENASVAVDADDAIGGNYTTDGNGTVTLEQPADDLDATIVATEGNRSAETVVALSGADLDVTADQRDDGVVVTATDGGEAVENATVEVESNDSYAGTGTYATDGDGEVALPLPTANVTIEVTATDGNESATTTADLTVDFVNPQEPFGLAVSQFVSALQNVAVDGPPGQVISEFVTSNNPGNADEAPGQSGEAPGQSDEAPGNSGDAPGQSGGAPGNSGDAPGQSDDADDEDDDGPGAANGNAPDDAGPDSEAESEDDEESDDETETEATEADDEDDADDDDEDADDNGDSGSDDAPGNSGNAPGRS</sequence>
<dbReference type="AlphaFoldDB" id="A0A7J9SHX0"/>
<feature type="region of interest" description="Disordered" evidence="1">
    <location>
        <begin position="298"/>
        <end position="436"/>
    </location>
</feature>
<dbReference type="InterPro" id="IPR008969">
    <property type="entry name" value="CarboxyPept-like_regulatory"/>
</dbReference>
<gene>
    <name evidence="2" type="ORF">H5V44_08445</name>
</gene>
<dbReference type="EMBL" id="JACKXD010000002">
    <property type="protein sequence ID" value="MBB6646318.1"/>
    <property type="molecule type" value="Genomic_DNA"/>
</dbReference>
<dbReference type="SUPFAM" id="SSF49464">
    <property type="entry name" value="Carboxypeptidase regulatory domain-like"/>
    <property type="match status" value="1"/>
</dbReference>
<comment type="caution">
    <text evidence="2">The sequence shown here is derived from an EMBL/GenBank/DDBJ whole genome shotgun (WGS) entry which is preliminary data.</text>
</comment>